<dbReference type="Proteomes" id="UP000761534">
    <property type="component" value="Unassembled WGS sequence"/>
</dbReference>
<dbReference type="InterPro" id="IPR019775">
    <property type="entry name" value="WD40_repeat_CS"/>
</dbReference>
<dbReference type="CDD" id="cd00200">
    <property type="entry name" value="WD40"/>
    <property type="match status" value="1"/>
</dbReference>
<feature type="repeat" description="WD" evidence="3">
    <location>
        <begin position="306"/>
        <end position="345"/>
    </location>
</feature>
<dbReference type="InterPro" id="IPR001810">
    <property type="entry name" value="F-box_dom"/>
</dbReference>
<organism evidence="6 7">
    <name type="scientific">Trichomonascus ciferrii</name>
    <dbReference type="NCBI Taxonomy" id="44093"/>
    <lineage>
        <taxon>Eukaryota</taxon>
        <taxon>Fungi</taxon>
        <taxon>Dikarya</taxon>
        <taxon>Ascomycota</taxon>
        <taxon>Saccharomycotina</taxon>
        <taxon>Dipodascomycetes</taxon>
        <taxon>Dipodascales</taxon>
        <taxon>Trichomonascaceae</taxon>
        <taxon>Trichomonascus</taxon>
        <taxon>Trichomonascus ciferrii complex</taxon>
    </lineage>
</organism>
<feature type="domain" description="F-box" evidence="5">
    <location>
        <begin position="85"/>
        <end position="131"/>
    </location>
</feature>
<evidence type="ECO:0000256" key="1">
    <source>
        <dbReference type="ARBA" id="ARBA00022574"/>
    </source>
</evidence>
<dbReference type="InterPro" id="IPR015943">
    <property type="entry name" value="WD40/YVTN_repeat-like_dom_sf"/>
</dbReference>
<evidence type="ECO:0000256" key="2">
    <source>
        <dbReference type="ARBA" id="ARBA00022737"/>
    </source>
</evidence>
<dbReference type="VEuPathDB" id="FungiDB:TRICI_004731"/>
<reference evidence="6" key="1">
    <citation type="journal article" date="2019" name="G3 (Bethesda)">
        <title>Genome Assemblies of Two Rare Opportunistic Yeast Pathogens: Diutina rugosa (syn. Candida rugosa) and Trichomonascus ciferrii (syn. Candida ciferrii).</title>
        <authorList>
            <person name="Mixao V."/>
            <person name="Saus E."/>
            <person name="Hansen A.P."/>
            <person name="Lass-Florl C."/>
            <person name="Gabaldon T."/>
        </authorList>
    </citation>
    <scope>NUCLEOTIDE SEQUENCE</scope>
    <source>
        <strain evidence="6">CBS 4856</strain>
    </source>
</reference>
<dbReference type="SUPFAM" id="SSF50978">
    <property type="entry name" value="WD40 repeat-like"/>
    <property type="match status" value="1"/>
</dbReference>
<evidence type="ECO:0000313" key="6">
    <source>
        <dbReference type="EMBL" id="KAA8908803.1"/>
    </source>
</evidence>
<name>A0A642V6E9_9ASCO</name>
<dbReference type="PANTHER" id="PTHR22847">
    <property type="entry name" value="WD40 REPEAT PROTEIN"/>
    <property type="match status" value="1"/>
</dbReference>
<dbReference type="PROSITE" id="PS00678">
    <property type="entry name" value="WD_REPEATS_1"/>
    <property type="match status" value="3"/>
</dbReference>
<accession>A0A642V6E9</accession>
<sequence>MSLVPPQPASAPTTTTTNHGLPKINKKNRLRTPHLQWFLANSDMVLHSMTVQDREELAYQFLRCMKLPSHSVHRFALRISDEIRHDFTMTFPLEMCVEVFAQLRVQDLFNCMLTSKRWYRLLSHSLIWRQAYFNSLWHFDLKQLQPSLHLNWQWIYQVRYQLEGNWVQGKCVKRTYSCKDDPNAHHDAIYTVQLDSKRGLMVSGSRDQTIKVWDMYTRKCIKTLVLHQASVLCLAIDLDRDIIVSGSSDNTIAVWNYSTGSAEVVLRGHEDSVVNVQLYQNKIVSCSKDTTIRIWDMDTLELQNTLRGHKGAINAIQIANGKIASASGDRTVKIWDIVSGACLKTFLGHRHGVACLSFDGNIVISGSSDRTIHVFDTVNDAWLTTIYEAHDGLVRTVSMQNNILVSGSYDETIKLWKRRNISAPTTTPTIATLTPASAAGKKPCIAYLNKSIPTHNQQSWDILYQLPKFGKLYNVVSSARYLVACSQDSTIACFDYGSGIQHIDLVSRFF</sequence>
<dbReference type="PANTHER" id="PTHR22847:SF723">
    <property type="entry name" value="E3 UBIQUITIN LIGASE COMPLEX SCF SUBUNIT SCONB-RELATED"/>
    <property type="match status" value="1"/>
</dbReference>
<dbReference type="SUPFAM" id="SSF81383">
    <property type="entry name" value="F-box domain"/>
    <property type="match status" value="1"/>
</dbReference>
<dbReference type="InterPro" id="IPR020472">
    <property type="entry name" value="WD40_PAC1"/>
</dbReference>
<dbReference type="PROSITE" id="PS50294">
    <property type="entry name" value="WD_REPEATS_REGION"/>
    <property type="match status" value="5"/>
</dbReference>
<dbReference type="InterPro" id="IPR001680">
    <property type="entry name" value="WD40_rpt"/>
</dbReference>
<dbReference type="PRINTS" id="PR00320">
    <property type="entry name" value="GPROTEINBRPT"/>
</dbReference>
<dbReference type="PROSITE" id="PS50181">
    <property type="entry name" value="FBOX"/>
    <property type="match status" value="1"/>
</dbReference>
<evidence type="ECO:0000313" key="7">
    <source>
        <dbReference type="Proteomes" id="UP000761534"/>
    </source>
</evidence>
<dbReference type="OrthoDB" id="19711at2759"/>
<dbReference type="SMART" id="SM00256">
    <property type="entry name" value="FBOX"/>
    <property type="match status" value="1"/>
</dbReference>
<dbReference type="Pfam" id="PF00400">
    <property type="entry name" value="WD40"/>
    <property type="match status" value="6"/>
</dbReference>
<keyword evidence="1 3" id="KW-0853">WD repeat</keyword>
<dbReference type="AlphaFoldDB" id="A0A642V6E9"/>
<dbReference type="InterPro" id="IPR036047">
    <property type="entry name" value="F-box-like_dom_sf"/>
</dbReference>
<dbReference type="Gene3D" id="2.130.10.10">
    <property type="entry name" value="YVTN repeat-like/Quinoprotein amine dehydrogenase"/>
    <property type="match status" value="2"/>
</dbReference>
<dbReference type="InterPro" id="IPR036322">
    <property type="entry name" value="WD40_repeat_dom_sf"/>
</dbReference>
<dbReference type="CDD" id="cd09917">
    <property type="entry name" value="F-box_SF"/>
    <property type="match status" value="1"/>
</dbReference>
<dbReference type="Pfam" id="PF12937">
    <property type="entry name" value="F-box-like"/>
    <property type="match status" value="1"/>
</dbReference>
<keyword evidence="2" id="KW-0677">Repeat</keyword>
<evidence type="ECO:0000259" key="5">
    <source>
        <dbReference type="PROSITE" id="PS50181"/>
    </source>
</evidence>
<evidence type="ECO:0000256" key="3">
    <source>
        <dbReference type="PROSITE-ProRule" id="PRU00221"/>
    </source>
</evidence>
<evidence type="ECO:0000256" key="4">
    <source>
        <dbReference type="SAM" id="MobiDB-lite"/>
    </source>
</evidence>
<feature type="repeat" description="WD" evidence="3">
    <location>
        <begin position="266"/>
        <end position="305"/>
    </location>
</feature>
<dbReference type="SMART" id="SM00320">
    <property type="entry name" value="WD40"/>
    <property type="match status" value="7"/>
</dbReference>
<gene>
    <name evidence="6" type="ORF">TRICI_004731</name>
</gene>
<comment type="caution">
    <text evidence="6">The sequence shown here is derived from an EMBL/GenBank/DDBJ whole genome shotgun (WGS) entry which is preliminary data.</text>
</comment>
<feature type="region of interest" description="Disordered" evidence="4">
    <location>
        <begin position="1"/>
        <end position="25"/>
    </location>
</feature>
<proteinExistence type="predicted"/>
<keyword evidence="7" id="KW-1185">Reference proteome</keyword>
<dbReference type="Gene3D" id="1.20.1280.50">
    <property type="match status" value="1"/>
</dbReference>
<feature type="repeat" description="WD" evidence="3">
    <location>
        <begin position="182"/>
        <end position="223"/>
    </location>
</feature>
<feature type="repeat" description="WD" evidence="3">
    <location>
        <begin position="224"/>
        <end position="265"/>
    </location>
</feature>
<feature type="repeat" description="WD" evidence="3">
    <location>
        <begin position="387"/>
        <end position="426"/>
    </location>
</feature>
<protein>
    <recommendedName>
        <fullName evidence="5">F-box domain-containing protein</fullName>
    </recommendedName>
</protein>
<dbReference type="PROSITE" id="PS50082">
    <property type="entry name" value="WD_REPEATS_2"/>
    <property type="match status" value="6"/>
</dbReference>
<feature type="repeat" description="WD" evidence="3">
    <location>
        <begin position="346"/>
        <end position="385"/>
    </location>
</feature>
<dbReference type="EMBL" id="SWFS01000357">
    <property type="protein sequence ID" value="KAA8908803.1"/>
    <property type="molecule type" value="Genomic_DNA"/>
</dbReference>